<feature type="region of interest" description="Disordered" evidence="1">
    <location>
        <begin position="180"/>
        <end position="212"/>
    </location>
</feature>
<dbReference type="EMBL" id="CP022521">
    <property type="protein sequence ID" value="ASO22342.1"/>
    <property type="molecule type" value="Genomic_DNA"/>
</dbReference>
<organism evidence="2 3">
    <name type="scientific">Actinoalloteichus hoggarensis</name>
    <dbReference type="NCBI Taxonomy" id="1470176"/>
    <lineage>
        <taxon>Bacteria</taxon>
        <taxon>Bacillati</taxon>
        <taxon>Actinomycetota</taxon>
        <taxon>Actinomycetes</taxon>
        <taxon>Pseudonocardiales</taxon>
        <taxon>Pseudonocardiaceae</taxon>
        <taxon>Actinoalloteichus</taxon>
    </lineage>
</organism>
<name>A0A221W8K9_9PSEU</name>
<dbReference type="Gene3D" id="3.30.70.1210">
    <property type="entry name" value="Crispr-associated protein, domain 2"/>
    <property type="match status" value="1"/>
</dbReference>
<accession>A0A221W8K9</accession>
<dbReference type="GO" id="GO:0016787">
    <property type="term" value="F:hydrolase activity"/>
    <property type="evidence" value="ECO:0007669"/>
    <property type="project" value="UniProtKB-KW"/>
</dbReference>
<dbReference type="InterPro" id="IPR010179">
    <property type="entry name" value="CRISPR-assoc_prot_Cse3"/>
</dbReference>
<protein>
    <submittedName>
        <fullName evidence="2">CRISPR-associated endoribonuclease Cse3</fullName>
        <ecNumber evidence="2">3.1.-.-</ecNumber>
    </submittedName>
</protein>
<evidence type="ECO:0000313" key="3">
    <source>
        <dbReference type="Proteomes" id="UP000204221"/>
    </source>
</evidence>
<dbReference type="NCBIfam" id="TIGR01907">
    <property type="entry name" value="casE_Cse3"/>
    <property type="match status" value="1"/>
</dbReference>
<keyword evidence="3" id="KW-1185">Reference proteome</keyword>
<dbReference type="SMART" id="SM01101">
    <property type="entry name" value="CRISPR_assoc"/>
    <property type="match status" value="1"/>
</dbReference>
<dbReference type="EC" id="3.1.-.-" evidence="2"/>
<dbReference type="AlphaFoldDB" id="A0A221W8K9"/>
<reference evidence="2 3" key="1">
    <citation type="submission" date="2017-07" db="EMBL/GenBank/DDBJ databases">
        <title>Complete genome sequence of Actinoalloteichus hoggarensis DSM 45943, type strain of Actinoalloteichus hoggarensis.</title>
        <authorList>
            <person name="Ruckert C."/>
            <person name="Nouioui I."/>
            <person name="Willmese J."/>
            <person name="van Wezel G."/>
            <person name="Klenk H.-P."/>
            <person name="Kalinowski J."/>
            <person name="Zotchev S.B."/>
        </authorList>
    </citation>
    <scope>NUCLEOTIDE SEQUENCE [LARGE SCALE GENOMIC DNA]</scope>
    <source>
        <strain evidence="2 3">DSM 45943</strain>
    </source>
</reference>
<dbReference type="Proteomes" id="UP000204221">
    <property type="component" value="Chromosome"/>
</dbReference>
<sequence length="293" mass="31996">MTTMPYLSRIRINPLRAASRTLLANPRALHGAVMAAIPSRPDTQRLLWRLDADDARRPHVLVLSRTRPDWSHLVEQAGWPDADGEHVLIRDYAPLLARLADGQEFGFRLTANPVQNTSRPEKMTTCQAEAVERAAERARAARAEGREPDRARSFRIGHRTAAAQLDWLLSRTERWGFTIPTSPGSEARSMDLGAAGTQPDAAGQNGAGGPAGAAREVRIIARERHQFGKGARRRTQVVLRTATFQGLLRVTDAELLADRLLHGVGPGKAYGCGLLTLAPLPAGTIRRPVTTRG</sequence>
<proteinExistence type="predicted"/>
<keyword evidence="2" id="KW-0378">Hydrolase</keyword>
<dbReference type="KEGG" id="ahg:AHOG_23670"/>
<evidence type="ECO:0000313" key="2">
    <source>
        <dbReference type="EMBL" id="ASO22342.1"/>
    </source>
</evidence>
<dbReference type="CDD" id="cd09727">
    <property type="entry name" value="Cas6_I-E"/>
    <property type="match status" value="1"/>
</dbReference>
<gene>
    <name evidence="2" type="primary">cse7</name>
    <name evidence="2" type="ORF">AHOG_23670</name>
</gene>
<dbReference type="SUPFAM" id="SSF117987">
    <property type="entry name" value="CRISPR-associated protein"/>
    <property type="match status" value="2"/>
</dbReference>
<dbReference type="Gene3D" id="3.30.70.1200">
    <property type="entry name" value="Crispr-associated protein, domain 1"/>
    <property type="match status" value="1"/>
</dbReference>
<evidence type="ECO:0000256" key="1">
    <source>
        <dbReference type="SAM" id="MobiDB-lite"/>
    </source>
</evidence>
<dbReference type="Pfam" id="PF08798">
    <property type="entry name" value="CRISPR_assoc"/>
    <property type="match status" value="1"/>
</dbReference>